<feature type="region of interest" description="Disordered" evidence="4">
    <location>
        <begin position="361"/>
        <end position="468"/>
    </location>
</feature>
<dbReference type="PANTHER" id="PTHR43537:SF24">
    <property type="entry name" value="GLUCONATE OPERON TRANSCRIPTIONAL REPRESSOR"/>
    <property type="match status" value="1"/>
</dbReference>
<evidence type="ECO:0000256" key="1">
    <source>
        <dbReference type="ARBA" id="ARBA00023015"/>
    </source>
</evidence>
<sequence length="552" mass="61173">MSVDQKILHWLETELFEGRIALGENLPDDRRIADILKTGHSSTREAIKRLEIMGVFRLFEGKRKTIIPQLVSDPARAVTPALRLHMAQAQHPTRDLIQTWVLLETWAVARADRSNPAMEELERLLEEMKSDALFPQDFHELEASFHVTLVKLAGNHAVSGMMTALHDSIYEYLLSLLGRVPLWSATAARLRAEHQAIVDALKCGDNELAQQLVAASIENQYAEAGIELDEPTEVANSLPGTLARLEPVEDEPDDDLVPETWEGSVSPTLISALENIGSPSAPSQPTPAATSSEAAKPQDDVLPAETAQTEKSQPAETHNIPEQTQEQTGQESAPWARAQEAKAQRYSDYAADPDYVPFSERNVLRAPEKQGAPARKRRGTVSAPVHATVIKPIDRSGRATGVAAGQVPSKSQGDLPRAEKPVQAKENSWGEPVSRDVLRAKPREKAEPVEEAPQAEPREEETPRARRFGKWFHRKGGVQEFDAEAHELARQQRLAVLTAPEDDAAEVEHGEQEQDSLPSGYVLADEYQEPEVIDQTQTHSITKKKKKKKKKR</sequence>
<dbReference type="Gene3D" id="1.20.120.530">
    <property type="entry name" value="GntR ligand-binding domain-like"/>
    <property type="match status" value="1"/>
</dbReference>
<keyword evidence="3" id="KW-0804">Transcription</keyword>
<organism evidence="6 7">
    <name type="scientific">Rothia aerolata</name>
    <dbReference type="NCBI Taxonomy" id="1812262"/>
    <lineage>
        <taxon>Bacteria</taxon>
        <taxon>Bacillati</taxon>
        <taxon>Actinomycetota</taxon>
        <taxon>Actinomycetes</taxon>
        <taxon>Micrococcales</taxon>
        <taxon>Micrococcaceae</taxon>
        <taxon>Rothia</taxon>
    </lineage>
</organism>
<dbReference type="RefSeq" id="WP_188359181.1">
    <property type="nucleotide sequence ID" value="NZ_BMDC01000001.1"/>
</dbReference>
<dbReference type="Proteomes" id="UP000600171">
    <property type="component" value="Unassembled WGS sequence"/>
</dbReference>
<feature type="domain" description="HTH gntR-type" evidence="5">
    <location>
        <begin position="1"/>
        <end position="70"/>
    </location>
</feature>
<evidence type="ECO:0000256" key="2">
    <source>
        <dbReference type="ARBA" id="ARBA00023125"/>
    </source>
</evidence>
<feature type="region of interest" description="Disordered" evidence="4">
    <location>
        <begin position="242"/>
        <end position="261"/>
    </location>
</feature>
<reference evidence="6 7" key="1">
    <citation type="journal article" date="2014" name="Int. J. Syst. Evol. Microbiol.">
        <title>Complete genome sequence of Corynebacterium casei LMG S-19264T (=DSM 44701T), isolated from a smear-ripened cheese.</title>
        <authorList>
            <consortium name="US DOE Joint Genome Institute (JGI-PGF)"/>
            <person name="Walter F."/>
            <person name="Albersmeier A."/>
            <person name="Kalinowski J."/>
            <person name="Ruckert C."/>
        </authorList>
    </citation>
    <scope>NUCLEOTIDE SEQUENCE [LARGE SCALE GENOMIC DNA]</scope>
    <source>
        <strain evidence="6 7">CCM 8669</strain>
    </source>
</reference>
<keyword evidence="1" id="KW-0805">Transcription regulation</keyword>
<evidence type="ECO:0000256" key="4">
    <source>
        <dbReference type="SAM" id="MobiDB-lite"/>
    </source>
</evidence>
<proteinExistence type="predicted"/>
<comment type="caution">
    <text evidence="6">The sequence shown here is derived from an EMBL/GenBank/DDBJ whole genome shotgun (WGS) entry which is preliminary data.</text>
</comment>
<dbReference type="GO" id="GO:0003677">
    <property type="term" value="F:DNA binding"/>
    <property type="evidence" value="ECO:0007669"/>
    <property type="project" value="UniProtKB-KW"/>
</dbReference>
<dbReference type="PROSITE" id="PS50949">
    <property type="entry name" value="HTH_GNTR"/>
    <property type="match status" value="1"/>
</dbReference>
<feature type="compositionally biased region" description="Basic residues" evidence="4">
    <location>
        <begin position="541"/>
        <end position="552"/>
    </location>
</feature>
<evidence type="ECO:0000259" key="5">
    <source>
        <dbReference type="PROSITE" id="PS50949"/>
    </source>
</evidence>
<dbReference type="PANTHER" id="PTHR43537">
    <property type="entry name" value="TRANSCRIPTIONAL REGULATOR, GNTR FAMILY"/>
    <property type="match status" value="1"/>
</dbReference>
<dbReference type="GO" id="GO:0003700">
    <property type="term" value="F:DNA-binding transcription factor activity"/>
    <property type="evidence" value="ECO:0007669"/>
    <property type="project" value="InterPro"/>
</dbReference>
<dbReference type="AlphaFoldDB" id="A0A917IRH0"/>
<gene>
    <name evidence="6" type="ORF">GCM10007359_09920</name>
</gene>
<dbReference type="SUPFAM" id="SSF48008">
    <property type="entry name" value="GntR ligand-binding domain-like"/>
    <property type="match status" value="1"/>
</dbReference>
<dbReference type="Pfam" id="PF07729">
    <property type="entry name" value="FCD"/>
    <property type="match status" value="1"/>
</dbReference>
<accession>A0A917IRH0</accession>
<name>A0A917IRH0_9MICC</name>
<evidence type="ECO:0000313" key="7">
    <source>
        <dbReference type="Proteomes" id="UP000600171"/>
    </source>
</evidence>
<feature type="compositionally biased region" description="Polar residues" evidence="4">
    <location>
        <begin position="306"/>
        <end position="331"/>
    </location>
</feature>
<dbReference type="InterPro" id="IPR011711">
    <property type="entry name" value="GntR_C"/>
</dbReference>
<feature type="compositionally biased region" description="Basic and acidic residues" evidence="4">
    <location>
        <begin position="433"/>
        <end position="448"/>
    </location>
</feature>
<dbReference type="Pfam" id="PF00392">
    <property type="entry name" value="GntR"/>
    <property type="match status" value="1"/>
</dbReference>
<feature type="compositionally biased region" description="Low complexity" evidence="4">
    <location>
        <begin position="278"/>
        <end position="295"/>
    </location>
</feature>
<keyword evidence="2" id="KW-0238">DNA-binding</keyword>
<dbReference type="InterPro" id="IPR008920">
    <property type="entry name" value="TF_FadR/GntR_C"/>
</dbReference>
<dbReference type="SUPFAM" id="SSF46785">
    <property type="entry name" value="Winged helix' DNA-binding domain"/>
    <property type="match status" value="1"/>
</dbReference>
<protein>
    <recommendedName>
        <fullName evidence="5">HTH gntR-type domain-containing protein</fullName>
    </recommendedName>
</protein>
<evidence type="ECO:0000256" key="3">
    <source>
        <dbReference type="ARBA" id="ARBA00023163"/>
    </source>
</evidence>
<dbReference type="EMBL" id="BMDC01000001">
    <property type="protein sequence ID" value="GGH61080.1"/>
    <property type="molecule type" value="Genomic_DNA"/>
</dbReference>
<feature type="region of interest" description="Disordered" evidence="4">
    <location>
        <begin position="274"/>
        <end position="348"/>
    </location>
</feature>
<dbReference type="InterPro" id="IPR000524">
    <property type="entry name" value="Tscrpt_reg_HTH_GntR"/>
</dbReference>
<evidence type="ECO:0000313" key="6">
    <source>
        <dbReference type="EMBL" id="GGH61080.1"/>
    </source>
</evidence>
<keyword evidence="7" id="KW-1185">Reference proteome</keyword>
<dbReference type="InterPro" id="IPR036390">
    <property type="entry name" value="WH_DNA-bd_sf"/>
</dbReference>
<dbReference type="SMART" id="SM00895">
    <property type="entry name" value="FCD"/>
    <property type="match status" value="1"/>
</dbReference>
<feature type="region of interest" description="Disordered" evidence="4">
    <location>
        <begin position="496"/>
        <end position="552"/>
    </location>
</feature>
<feature type="compositionally biased region" description="Acidic residues" evidence="4">
    <location>
        <begin position="248"/>
        <end position="257"/>
    </location>
</feature>